<name>A0A652YN85_NOCGL</name>
<protein>
    <submittedName>
        <fullName evidence="2">Uncharacterized protein</fullName>
    </submittedName>
</protein>
<sequence>MTRLSVAKWLSIAALFTTGLAGCGAPSEPSPEKVEIGTAYSYTMYTHCGAREAKFAGEYWEAVNTDARQNNSPSGWDDPYQKGTMTRLSETAAVFEADGREKRYLLRPGATTFQQVCS</sequence>
<dbReference type="EMBL" id="VNIQ01000005">
    <property type="protein sequence ID" value="TYQ03057.1"/>
    <property type="molecule type" value="Genomic_DNA"/>
</dbReference>
<gene>
    <name evidence="2" type="ORF">FNL38_105207</name>
</gene>
<organism evidence="2">
    <name type="scientific">Nocardia globerula</name>
    <dbReference type="NCBI Taxonomy" id="1818"/>
    <lineage>
        <taxon>Bacteria</taxon>
        <taxon>Bacillati</taxon>
        <taxon>Actinomycetota</taxon>
        <taxon>Actinomycetes</taxon>
        <taxon>Mycobacteriales</taxon>
        <taxon>Nocardiaceae</taxon>
        <taxon>Nocardia</taxon>
    </lineage>
</organism>
<dbReference type="PROSITE" id="PS51257">
    <property type="entry name" value="PROKAR_LIPOPROTEIN"/>
    <property type="match status" value="1"/>
</dbReference>
<feature type="chain" id="PRO_5038578653" evidence="1">
    <location>
        <begin position="22"/>
        <end position="118"/>
    </location>
</feature>
<feature type="signal peptide" evidence="1">
    <location>
        <begin position="1"/>
        <end position="21"/>
    </location>
</feature>
<accession>A0A652YN85</accession>
<evidence type="ECO:0000313" key="2">
    <source>
        <dbReference type="EMBL" id="TYQ03057.1"/>
    </source>
</evidence>
<dbReference type="AlphaFoldDB" id="A0A652YN85"/>
<reference evidence="2" key="1">
    <citation type="submission" date="2019-07" db="EMBL/GenBank/DDBJ databases">
        <title>Genomic Encyclopedia of Type Strains, Phase IV (KMG-IV): sequencing the most valuable type-strain genomes for metagenomic binning, comparative biology and taxonomic classification.</title>
        <authorList>
            <person name="Goeker M."/>
        </authorList>
    </citation>
    <scope>NUCLEOTIDE SEQUENCE</scope>
    <source>
        <strain evidence="2">DSM 44596</strain>
    </source>
</reference>
<evidence type="ECO:0000256" key="1">
    <source>
        <dbReference type="SAM" id="SignalP"/>
    </source>
</evidence>
<comment type="caution">
    <text evidence="2">The sequence shown here is derived from an EMBL/GenBank/DDBJ whole genome shotgun (WGS) entry which is preliminary data.</text>
</comment>
<proteinExistence type="predicted"/>
<keyword evidence="1" id="KW-0732">Signal</keyword>